<dbReference type="PANTHER" id="PTHR40086:SF1">
    <property type="entry name" value="CELL CYCLE REGULATOR CCRZ"/>
    <property type="match status" value="1"/>
</dbReference>
<protein>
    <recommendedName>
        <fullName evidence="1">Aminoglycoside phosphotransferase domain-containing protein</fullName>
    </recommendedName>
</protein>
<dbReference type="Gene3D" id="3.90.1200.10">
    <property type="match status" value="1"/>
</dbReference>
<dbReference type="InterPro" id="IPR002575">
    <property type="entry name" value="Aminoglycoside_PTrfase"/>
</dbReference>
<evidence type="ECO:0000259" key="1">
    <source>
        <dbReference type="Pfam" id="PF01636"/>
    </source>
</evidence>
<comment type="caution">
    <text evidence="2">The sequence shown here is derived from an EMBL/GenBank/DDBJ whole genome shotgun (WGS) entry which is preliminary data.</text>
</comment>
<organism evidence="2 3">
    <name type="scientific">Durusdinium trenchii</name>
    <dbReference type="NCBI Taxonomy" id="1381693"/>
    <lineage>
        <taxon>Eukaryota</taxon>
        <taxon>Sar</taxon>
        <taxon>Alveolata</taxon>
        <taxon>Dinophyceae</taxon>
        <taxon>Suessiales</taxon>
        <taxon>Symbiodiniaceae</taxon>
        <taxon>Durusdinium</taxon>
    </lineage>
</organism>
<dbReference type="InterPro" id="IPR011009">
    <property type="entry name" value="Kinase-like_dom_sf"/>
</dbReference>
<dbReference type="SUPFAM" id="SSF56112">
    <property type="entry name" value="Protein kinase-like (PK-like)"/>
    <property type="match status" value="1"/>
</dbReference>
<dbReference type="Gene3D" id="3.30.200.20">
    <property type="entry name" value="Phosphorylase Kinase, domain 1"/>
    <property type="match status" value="1"/>
</dbReference>
<dbReference type="InterPro" id="IPR052077">
    <property type="entry name" value="CcrZ_PhaseVar_Mediator"/>
</dbReference>
<evidence type="ECO:0000313" key="2">
    <source>
        <dbReference type="EMBL" id="CAK9083289.1"/>
    </source>
</evidence>
<reference evidence="2 3" key="1">
    <citation type="submission" date="2024-02" db="EMBL/GenBank/DDBJ databases">
        <authorList>
            <person name="Chen Y."/>
            <person name="Shah S."/>
            <person name="Dougan E. K."/>
            <person name="Thang M."/>
            <person name="Chan C."/>
        </authorList>
    </citation>
    <scope>NUCLEOTIDE SEQUENCE [LARGE SCALE GENOMIC DNA]</scope>
</reference>
<feature type="domain" description="Aminoglycoside phosphotransferase" evidence="1">
    <location>
        <begin position="32"/>
        <end position="255"/>
    </location>
</feature>
<sequence length="323" mass="35692">MERVRCLGCWSALGDAEVAVRPVKELVEELHLGEGRTNQNFIVDCGSRRFFVRLGADLPFFGVNRQREQAAARAAEAVGLGPAVRHAEADVMVVDFVDESRALTEEDLHAACDGTDGSLLKALGLALRRMHETPVPEELEAFLTAVGGSTVGWGGPHLAQWLHYAEEQNYSRLPLLPGLRDLIAELESVAGSLEPNRFCHFDLLADNLVLRSDGTIFLVDFEYAAPGQPLMDLAVLAMGCNLTPKEEGHLLSAYLNHEATPMELVRFKALRVLAALRETFWGVTAELSQSSALSDEEARSYTDMNFQKFLELREDFHRADRSA</sequence>
<dbReference type="Pfam" id="PF01636">
    <property type="entry name" value="APH"/>
    <property type="match status" value="1"/>
</dbReference>
<proteinExistence type="predicted"/>
<evidence type="ECO:0000313" key="3">
    <source>
        <dbReference type="Proteomes" id="UP001642484"/>
    </source>
</evidence>
<gene>
    <name evidence="2" type="ORF">CCMP2556_LOCUS40621</name>
</gene>
<accession>A0ABP0Q8H1</accession>
<name>A0ABP0Q8H1_9DINO</name>
<dbReference type="Proteomes" id="UP001642484">
    <property type="component" value="Unassembled WGS sequence"/>
</dbReference>
<keyword evidence="3" id="KW-1185">Reference proteome</keyword>
<dbReference type="EMBL" id="CAXAMN010024028">
    <property type="protein sequence ID" value="CAK9083289.1"/>
    <property type="molecule type" value="Genomic_DNA"/>
</dbReference>
<dbReference type="PANTHER" id="PTHR40086">
    <property type="entry name" value="PHOSPHOTRANSFERASE YTMP-RELATED"/>
    <property type="match status" value="1"/>
</dbReference>